<organism evidence="1 2">
    <name type="scientific">Araneus ventricosus</name>
    <name type="common">Orbweaver spider</name>
    <name type="synonym">Epeira ventricosa</name>
    <dbReference type="NCBI Taxonomy" id="182803"/>
    <lineage>
        <taxon>Eukaryota</taxon>
        <taxon>Metazoa</taxon>
        <taxon>Ecdysozoa</taxon>
        <taxon>Arthropoda</taxon>
        <taxon>Chelicerata</taxon>
        <taxon>Arachnida</taxon>
        <taxon>Araneae</taxon>
        <taxon>Araneomorphae</taxon>
        <taxon>Entelegynae</taxon>
        <taxon>Araneoidea</taxon>
        <taxon>Araneidae</taxon>
        <taxon>Araneus</taxon>
    </lineage>
</organism>
<gene>
    <name evidence="1" type="ORF">AVEN_117217_1</name>
</gene>
<keyword evidence="2" id="KW-1185">Reference proteome</keyword>
<evidence type="ECO:0000313" key="1">
    <source>
        <dbReference type="EMBL" id="GBL84462.1"/>
    </source>
</evidence>
<reference evidence="1 2" key="1">
    <citation type="journal article" date="2019" name="Sci. Rep.">
        <title>Orb-weaving spider Araneus ventricosus genome elucidates the spidroin gene catalogue.</title>
        <authorList>
            <person name="Kono N."/>
            <person name="Nakamura H."/>
            <person name="Ohtoshi R."/>
            <person name="Moran D.A.P."/>
            <person name="Shinohara A."/>
            <person name="Yoshida Y."/>
            <person name="Fujiwara M."/>
            <person name="Mori M."/>
            <person name="Tomita M."/>
            <person name="Arakawa K."/>
        </authorList>
    </citation>
    <scope>NUCLEOTIDE SEQUENCE [LARGE SCALE GENOMIC DNA]</scope>
</reference>
<dbReference type="Proteomes" id="UP000499080">
    <property type="component" value="Unassembled WGS sequence"/>
</dbReference>
<protein>
    <submittedName>
        <fullName evidence="1">Uncharacterized protein</fullName>
    </submittedName>
</protein>
<evidence type="ECO:0000313" key="2">
    <source>
        <dbReference type="Proteomes" id="UP000499080"/>
    </source>
</evidence>
<proteinExistence type="predicted"/>
<name>A0A4Y2AWN2_ARAVE</name>
<dbReference type="EMBL" id="BGPR01000037">
    <property type="protein sequence ID" value="GBL84462.1"/>
    <property type="molecule type" value="Genomic_DNA"/>
</dbReference>
<sequence length="88" mass="10519">MPDILVCFKLIRYLPPEFDNLFQILYRVKYEEFTVDNMKQLVSESGRIELKLKDENRVQSVTDAYTTGVRKIVRRERTQRRDPIAVEP</sequence>
<accession>A0A4Y2AWN2</accession>
<dbReference type="AlphaFoldDB" id="A0A4Y2AWN2"/>
<comment type="caution">
    <text evidence="1">The sequence shown here is derived from an EMBL/GenBank/DDBJ whole genome shotgun (WGS) entry which is preliminary data.</text>
</comment>